<evidence type="ECO:0000256" key="3">
    <source>
        <dbReference type="ARBA" id="ARBA00022670"/>
    </source>
</evidence>
<keyword evidence="6" id="KW-1015">Disulfide bond</keyword>
<evidence type="ECO:0000256" key="2">
    <source>
        <dbReference type="ARBA" id="ARBA00022525"/>
    </source>
</evidence>
<dbReference type="PROSITE" id="PS00135">
    <property type="entry name" value="TRYPSIN_SER"/>
    <property type="match status" value="1"/>
</dbReference>
<dbReference type="PROSITE" id="PS00134">
    <property type="entry name" value="TRYPSIN_HIS"/>
    <property type="match status" value="1"/>
</dbReference>
<organism evidence="10 11">
    <name type="scientific">Asbolus verrucosus</name>
    <name type="common">Desert ironclad beetle</name>
    <dbReference type="NCBI Taxonomy" id="1661398"/>
    <lineage>
        <taxon>Eukaryota</taxon>
        <taxon>Metazoa</taxon>
        <taxon>Ecdysozoa</taxon>
        <taxon>Arthropoda</taxon>
        <taxon>Hexapoda</taxon>
        <taxon>Insecta</taxon>
        <taxon>Pterygota</taxon>
        <taxon>Neoptera</taxon>
        <taxon>Endopterygota</taxon>
        <taxon>Coleoptera</taxon>
        <taxon>Polyphaga</taxon>
        <taxon>Cucujiformia</taxon>
        <taxon>Tenebrionidae</taxon>
        <taxon>Pimeliinae</taxon>
        <taxon>Asbolus</taxon>
    </lineage>
</organism>
<accession>A0A482WF06</accession>
<dbReference type="STRING" id="1661398.A0A482WF06"/>
<evidence type="ECO:0000256" key="5">
    <source>
        <dbReference type="ARBA" id="ARBA00022825"/>
    </source>
</evidence>
<keyword evidence="5 7" id="KW-0720">Serine protease</keyword>
<dbReference type="Proteomes" id="UP000292052">
    <property type="component" value="Unassembled WGS sequence"/>
</dbReference>
<evidence type="ECO:0000256" key="4">
    <source>
        <dbReference type="ARBA" id="ARBA00022801"/>
    </source>
</evidence>
<reference evidence="10 11" key="1">
    <citation type="submission" date="2017-03" db="EMBL/GenBank/DDBJ databases">
        <title>Genome of the blue death feigning beetle - Asbolus verrucosus.</title>
        <authorList>
            <person name="Rider S.D."/>
        </authorList>
    </citation>
    <scope>NUCLEOTIDE SEQUENCE [LARGE SCALE GENOMIC DNA]</scope>
    <source>
        <strain evidence="10">Butters</strain>
        <tissue evidence="10">Head and leg muscle</tissue>
    </source>
</reference>
<evidence type="ECO:0000256" key="6">
    <source>
        <dbReference type="ARBA" id="ARBA00023157"/>
    </source>
</evidence>
<dbReference type="GO" id="GO:0005576">
    <property type="term" value="C:extracellular region"/>
    <property type="evidence" value="ECO:0007669"/>
    <property type="project" value="UniProtKB-SubCell"/>
</dbReference>
<dbReference type="GO" id="GO:0016485">
    <property type="term" value="P:protein processing"/>
    <property type="evidence" value="ECO:0007669"/>
    <property type="project" value="UniProtKB-ARBA"/>
</dbReference>
<evidence type="ECO:0000313" key="10">
    <source>
        <dbReference type="EMBL" id="RZC43293.1"/>
    </source>
</evidence>
<evidence type="ECO:0000256" key="1">
    <source>
        <dbReference type="ARBA" id="ARBA00004613"/>
    </source>
</evidence>
<dbReference type="PRINTS" id="PR00722">
    <property type="entry name" value="CHYMOTRYPSIN"/>
</dbReference>
<dbReference type="Gene3D" id="2.40.10.10">
    <property type="entry name" value="Trypsin-like serine proteases"/>
    <property type="match status" value="1"/>
</dbReference>
<feature type="signal peptide" evidence="8">
    <location>
        <begin position="1"/>
        <end position="16"/>
    </location>
</feature>
<feature type="domain" description="Peptidase S1" evidence="9">
    <location>
        <begin position="30"/>
        <end position="256"/>
    </location>
</feature>
<dbReference type="GO" id="GO:0004252">
    <property type="term" value="F:serine-type endopeptidase activity"/>
    <property type="evidence" value="ECO:0007669"/>
    <property type="project" value="InterPro"/>
</dbReference>
<comment type="subcellular location">
    <subcellularLocation>
        <location evidence="1">Secreted</location>
    </subcellularLocation>
</comment>
<dbReference type="InterPro" id="IPR033116">
    <property type="entry name" value="TRYPSIN_SER"/>
</dbReference>
<evidence type="ECO:0000313" key="11">
    <source>
        <dbReference type="Proteomes" id="UP000292052"/>
    </source>
</evidence>
<keyword evidence="2" id="KW-0964">Secreted</keyword>
<keyword evidence="4 7" id="KW-0378">Hydrolase</keyword>
<protein>
    <submittedName>
        <fullName evidence="10">Trypsin domain containing protein</fullName>
    </submittedName>
</protein>
<dbReference type="InterPro" id="IPR009003">
    <property type="entry name" value="Peptidase_S1_PA"/>
</dbReference>
<dbReference type="SMART" id="SM00020">
    <property type="entry name" value="Tryp_SPc"/>
    <property type="match status" value="1"/>
</dbReference>
<comment type="caution">
    <text evidence="10">The sequence shown here is derived from an EMBL/GenBank/DDBJ whole genome shotgun (WGS) entry which is preliminary data.</text>
</comment>
<keyword evidence="11" id="KW-1185">Reference proteome</keyword>
<dbReference type="PANTHER" id="PTHR24252">
    <property type="entry name" value="ACROSIN-RELATED"/>
    <property type="match status" value="1"/>
</dbReference>
<dbReference type="InterPro" id="IPR043504">
    <property type="entry name" value="Peptidase_S1_PA_chymotrypsin"/>
</dbReference>
<dbReference type="PROSITE" id="PS50240">
    <property type="entry name" value="TRYPSIN_DOM"/>
    <property type="match status" value="1"/>
</dbReference>
<dbReference type="FunFam" id="2.40.10.10:FF:000047">
    <property type="entry name" value="Trypsin eta"/>
    <property type="match status" value="1"/>
</dbReference>
<gene>
    <name evidence="10" type="ORF">BDFB_005737</name>
</gene>
<feature type="chain" id="PRO_5019832587" evidence="8">
    <location>
        <begin position="17"/>
        <end position="257"/>
    </location>
</feature>
<dbReference type="PANTHER" id="PTHR24252:SF7">
    <property type="entry name" value="HYALIN"/>
    <property type="match status" value="1"/>
</dbReference>
<dbReference type="CDD" id="cd00190">
    <property type="entry name" value="Tryp_SPc"/>
    <property type="match status" value="1"/>
</dbReference>
<name>A0A482WF06_ASBVE</name>
<evidence type="ECO:0000256" key="7">
    <source>
        <dbReference type="RuleBase" id="RU363034"/>
    </source>
</evidence>
<dbReference type="SUPFAM" id="SSF50494">
    <property type="entry name" value="Trypsin-like serine proteases"/>
    <property type="match status" value="1"/>
</dbReference>
<keyword evidence="8" id="KW-0732">Signal</keyword>
<dbReference type="InterPro" id="IPR001254">
    <property type="entry name" value="Trypsin_dom"/>
</dbReference>
<evidence type="ECO:0000259" key="9">
    <source>
        <dbReference type="PROSITE" id="PS50240"/>
    </source>
</evidence>
<sequence>MKTIALFSVLVAVSAAAVPVNVDSNIDWRVVGGSKAALGQFPFIISLRLGTGFHTCGGSLIGRNWVITAAHCVAGGDPSSYTVVAGTNQLNSGGAHIGVAEIVVHPDWNPSLLTNDVALLRLAAPVEESSFITTIELGCEYIDTVRDCTLIGWGRTSYPGTVPNDLQFLDLLSLPYAECKTRWANINPIVPSEICTLTKAGEGACHGDSGGPLIAQEYGINYLTGLVSWGQPCARGMPDVYTRVSSFCPWIKDKIKN</sequence>
<dbReference type="EMBL" id="QDEB01000314">
    <property type="protein sequence ID" value="RZC43293.1"/>
    <property type="molecule type" value="Genomic_DNA"/>
</dbReference>
<evidence type="ECO:0000256" key="8">
    <source>
        <dbReference type="SAM" id="SignalP"/>
    </source>
</evidence>
<keyword evidence="3 7" id="KW-0645">Protease</keyword>
<dbReference type="Pfam" id="PF00089">
    <property type="entry name" value="Trypsin"/>
    <property type="match status" value="1"/>
</dbReference>
<dbReference type="InterPro" id="IPR018114">
    <property type="entry name" value="TRYPSIN_HIS"/>
</dbReference>
<proteinExistence type="predicted"/>
<dbReference type="OrthoDB" id="10059102at2759"/>
<dbReference type="AlphaFoldDB" id="A0A482WF06"/>
<dbReference type="InterPro" id="IPR001314">
    <property type="entry name" value="Peptidase_S1A"/>
</dbReference>